<evidence type="ECO:0000313" key="6">
    <source>
        <dbReference type="Proteomes" id="UP001059617"/>
    </source>
</evidence>
<dbReference type="PIRSF" id="PIRSF015582">
    <property type="entry name" value="Cit_lyase_B"/>
    <property type="match status" value="1"/>
</dbReference>
<evidence type="ECO:0000256" key="1">
    <source>
        <dbReference type="ARBA" id="ARBA00001946"/>
    </source>
</evidence>
<keyword evidence="2" id="KW-0479">Metal-binding</keyword>
<dbReference type="RefSeq" id="WP_259857963.1">
    <property type="nucleotide sequence ID" value="NZ_CP073720.1"/>
</dbReference>
<accession>A0ABY5VSF1</accession>
<dbReference type="InterPro" id="IPR040442">
    <property type="entry name" value="Pyrv_kinase-like_dom_sf"/>
</dbReference>
<evidence type="ECO:0000313" key="5">
    <source>
        <dbReference type="EMBL" id="UWP80205.1"/>
    </source>
</evidence>
<sequence>MLAKALDRGADAIIVDLEDAVVPAAKVPARAAVAAWLRSLAPRTDVEVWVRLNSGAAGLDDAAAVVWPGLAGVMPAKTQSVADLVALDAALRDAEAGAGLQTGQVAVIPILESAEAVLHASGLARAPRVQRLQIGEADLRADIGLPAGDGEPELLYVRSHVVLVSAACRLAPPIGPVSTDFRDLASFRTSTRALARLGFAGRACIHPAQVTVVNDVFTPAPDEIDRAGALVARFEQAAAAGDGVLLDDAGRMVDEAVVRQARRLLARVR</sequence>
<proteinExistence type="predicted"/>
<dbReference type="Gene3D" id="3.20.20.60">
    <property type="entry name" value="Phosphoenolpyruvate-binding domains"/>
    <property type="match status" value="1"/>
</dbReference>
<dbReference type="SUPFAM" id="SSF51621">
    <property type="entry name" value="Phosphoenolpyruvate/pyruvate domain"/>
    <property type="match status" value="1"/>
</dbReference>
<comment type="cofactor">
    <cofactor evidence="1">
        <name>Mg(2+)</name>
        <dbReference type="ChEBI" id="CHEBI:18420"/>
    </cofactor>
</comment>
<reference evidence="5" key="2">
    <citation type="submission" date="2022-09" db="EMBL/GenBank/DDBJ databases">
        <title>Biosynthetic gene clusters of Dactylosporangioum fulvum.</title>
        <authorList>
            <person name="Caradec T."/>
        </authorList>
    </citation>
    <scope>NUCLEOTIDE SEQUENCE</scope>
    <source>
        <strain evidence="5">NRRL B-16292</strain>
    </source>
</reference>
<dbReference type="Proteomes" id="UP001059617">
    <property type="component" value="Chromosome"/>
</dbReference>
<keyword evidence="5" id="KW-0456">Lyase</keyword>
<feature type="domain" description="HpcH/HpaI aldolase/citrate lyase" evidence="4">
    <location>
        <begin position="1"/>
        <end position="207"/>
    </location>
</feature>
<dbReference type="GO" id="GO:0016829">
    <property type="term" value="F:lyase activity"/>
    <property type="evidence" value="ECO:0007669"/>
    <property type="project" value="UniProtKB-KW"/>
</dbReference>
<dbReference type="InterPro" id="IPR005000">
    <property type="entry name" value="Aldolase/citrate-lyase_domain"/>
</dbReference>
<dbReference type="Pfam" id="PF03328">
    <property type="entry name" value="HpcH_HpaI"/>
    <property type="match status" value="1"/>
</dbReference>
<dbReference type="PANTHER" id="PTHR32308:SF0">
    <property type="entry name" value="HPCH_HPAI ALDOLASE_CITRATE LYASE DOMAIN-CONTAINING PROTEIN"/>
    <property type="match status" value="1"/>
</dbReference>
<evidence type="ECO:0000256" key="3">
    <source>
        <dbReference type="ARBA" id="ARBA00022842"/>
    </source>
</evidence>
<evidence type="ECO:0000256" key="2">
    <source>
        <dbReference type="ARBA" id="ARBA00022723"/>
    </source>
</evidence>
<protein>
    <submittedName>
        <fullName evidence="5">CoA ester lyase</fullName>
    </submittedName>
</protein>
<dbReference type="InterPro" id="IPR015813">
    <property type="entry name" value="Pyrv/PenolPyrv_kinase-like_dom"/>
</dbReference>
<keyword evidence="3" id="KW-0460">Magnesium</keyword>
<gene>
    <name evidence="5" type="ORF">Dfulv_34295</name>
</gene>
<reference evidence="5" key="1">
    <citation type="submission" date="2021-04" db="EMBL/GenBank/DDBJ databases">
        <authorList>
            <person name="Hartkoorn R.C."/>
            <person name="Beaudoing E."/>
            <person name="Hot D."/>
        </authorList>
    </citation>
    <scope>NUCLEOTIDE SEQUENCE</scope>
    <source>
        <strain evidence="5">NRRL B-16292</strain>
    </source>
</reference>
<name>A0ABY5VSF1_9ACTN</name>
<dbReference type="PANTHER" id="PTHR32308">
    <property type="entry name" value="LYASE BETA SUBUNIT, PUTATIVE (AFU_ORTHOLOGUE AFUA_4G13030)-RELATED"/>
    <property type="match status" value="1"/>
</dbReference>
<dbReference type="EMBL" id="CP073720">
    <property type="protein sequence ID" value="UWP80205.1"/>
    <property type="molecule type" value="Genomic_DNA"/>
</dbReference>
<organism evidence="5 6">
    <name type="scientific">Dactylosporangium fulvum</name>
    <dbReference type="NCBI Taxonomy" id="53359"/>
    <lineage>
        <taxon>Bacteria</taxon>
        <taxon>Bacillati</taxon>
        <taxon>Actinomycetota</taxon>
        <taxon>Actinomycetes</taxon>
        <taxon>Micromonosporales</taxon>
        <taxon>Micromonosporaceae</taxon>
        <taxon>Dactylosporangium</taxon>
    </lineage>
</organism>
<keyword evidence="6" id="KW-1185">Reference proteome</keyword>
<evidence type="ECO:0000259" key="4">
    <source>
        <dbReference type="Pfam" id="PF03328"/>
    </source>
</evidence>
<dbReference type="InterPro" id="IPR011206">
    <property type="entry name" value="Citrate_lyase_beta/mcl1/mcl2"/>
</dbReference>